<organism evidence="4 5">
    <name type="scientific">Bartonella apis</name>
    <dbReference type="NCBI Taxonomy" id="1686310"/>
    <lineage>
        <taxon>Bacteria</taxon>
        <taxon>Pseudomonadati</taxon>
        <taxon>Pseudomonadota</taxon>
        <taxon>Alphaproteobacteria</taxon>
        <taxon>Hyphomicrobiales</taxon>
        <taxon>Bartonellaceae</taxon>
        <taxon>Bartonella</taxon>
    </lineage>
</organism>
<dbReference type="InterPro" id="IPR050210">
    <property type="entry name" value="tRNA_Adenine-N(6)_MTase"/>
</dbReference>
<comment type="caution">
    <text evidence="4">The sequence shown here is derived from an EMBL/GenBank/DDBJ whole genome shotgun (WGS) entry which is preliminary data.</text>
</comment>
<dbReference type="EMBL" id="LXYT01000002">
    <property type="protein sequence ID" value="OLY43294.1"/>
    <property type="molecule type" value="Genomic_DNA"/>
</dbReference>
<dbReference type="InterPro" id="IPR002052">
    <property type="entry name" value="DNA_methylase_N6_adenine_CS"/>
</dbReference>
<proteinExistence type="predicted"/>
<gene>
    <name evidence="4" type="ORF">PEB0149_007190</name>
</gene>
<dbReference type="PANTHER" id="PTHR47739">
    <property type="entry name" value="TRNA1(VAL) (ADENINE(37)-N6)-METHYLTRANSFERASE"/>
    <property type="match status" value="1"/>
</dbReference>
<dbReference type="InterPro" id="IPR007848">
    <property type="entry name" value="Small_mtfrase_dom"/>
</dbReference>
<dbReference type="RefSeq" id="WP_075870179.1">
    <property type="nucleotide sequence ID" value="NZ_CALYQA010000001.1"/>
</dbReference>
<keyword evidence="5" id="KW-1185">Reference proteome</keyword>
<protein>
    <submittedName>
        <fullName evidence="4">tRNA1(Val) A37 N6-methylase TrmN6</fullName>
    </submittedName>
</protein>
<accession>A0A1R0F8I5</accession>
<dbReference type="GO" id="GO:0003676">
    <property type="term" value="F:nucleic acid binding"/>
    <property type="evidence" value="ECO:0007669"/>
    <property type="project" value="InterPro"/>
</dbReference>
<keyword evidence="1 4" id="KW-0808">Transferase</keyword>
<evidence type="ECO:0000259" key="3">
    <source>
        <dbReference type="Pfam" id="PF05175"/>
    </source>
</evidence>
<dbReference type="OrthoDB" id="5489421at2"/>
<dbReference type="Proteomes" id="UP000187344">
    <property type="component" value="Unassembled WGS sequence"/>
</dbReference>
<dbReference type="GO" id="GO:0008757">
    <property type="term" value="F:S-adenosylmethionine-dependent methyltransferase activity"/>
    <property type="evidence" value="ECO:0007669"/>
    <property type="project" value="UniProtKB-ARBA"/>
</dbReference>
<sequence>MSYHNDNKADMTSLDETIDVFHRGGFYLVQPKSGGHRSGMDAMLLGGLVPTDFKGKIADLGAGAGAAGFAVAARCKKAEVTLVERESGMVAFAKKSIALTENQEVAKRMNIILADVTLRGKERREAGLLDNAFDFAIMNPPFNSPFDRKTPDDLKAAAHVMSDHMFEDWIRTASAIVKPSGFLGLIARPQSLSEILQSCDGRFGNIMVFPVHSRKNSPAIRILIHAKKASKAQLSLMPALYIHETDLHAFSPMVDAINNGKKSIWQSI</sequence>
<keyword evidence="2" id="KW-0949">S-adenosyl-L-methionine</keyword>
<evidence type="ECO:0000313" key="5">
    <source>
        <dbReference type="Proteomes" id="UP000187344"/>
    </source>
</evidence>
<dbReference type="AlphaFoldDB" id="A0A1R0F8I5"/>
<reference evidence="4 5" key="1">
    <citation type="submission" date="2016-12" db="EMBL/GenBank/DDBJ databases">
        <title>Comparative genomics of Bartonella apis.</title>
        <authorList>
            <person name="Engel P."/>
        </authorList>
    </citation>
    <scope>NUCLEOTIDE SEQUENCE [LARGE SCALE GENOMIC DNA]</scope>
    <source>
        <strain evidence="4 5">PEB0149</strain>
    </source>
</reference>
<feature type="domain" description="Methyltransferase small" evidence="3">
    <location>
        <begin position="48"/>
        <end position="146"/>
    </location>
</feature>
<evidence type="ECO:0000256" key="1">
    <source>
        <dbReference type="ARBA" id="ARBA00022603"/>
    </source>
</evidence>
<keyword evidence="1 4" id="KW-0489">Methyltransferase</keyword>
<evidence type="ECO:0000313" key="4">
    <source>
        <dbReference type="EMBL" id="OLY43294.1"/>
    </source>
</evidence>
<dbReference type="SUPFAM" id="SSF53335">
    <property type="entry name" value="S-adenosyl-L-methionine-dependent methyltransferases"/>
    <property type="match status" value="1"/>
</dbReference>
<dbReference type="GO" id="GO:0008170">
    <property type="term" value="F:N-methyltransferase activity"/>
    <property type="evidence" value="ECO:0007669"/>
    <property type="project" value="UniProtKB-ARBA"/>
</dbReference>
<dbReference type="InterPro" id="IPR029063">
    <property type="entry name" value="SAM-dependent_MTases_sf"/>
</dbReference>
<dbReference type="GO" id="GO:0032259">
    <property type="term" value="P:methylation"/>
    <property type="evidence" value="ECO:0007669"/>
    <property type="project" value="UniProtKB-KW"/>
</dbReference>
<name>A0A1R0F8I5_9HYPH</name>
<dbReference type="PANTHER" id="PTHR47739:SF1">
    <property type="entry name" value="TRNA1(VAL) (ADENINE(37)-N6)-METHYLTRANSFERASE"/>
    <property type="match status" value="1"/>
</dbReference>
<evidence type="ECO:0000256" key="2">
    <source>
        <dbReference type="ARBA" id="ARBA00022691"/>
    </source>
</evidence>
<dbReference type="Gene3D" id="3.40.50.150">
    <property type="entry name" value="Vaccinia Virus protein VP39"/>
    <property type="match status" value="1"/>
</dbReference>
<dbReference type="Pfam" id="PF05175">
    <property type="entry name" value="MTS"/>
    <property type="match status" value="1"/>
</dbReference>
<dbReference type="PROSITE" id="PS00092">
    <property type="entry name" value="N6_MTASE"/>
    <property type="match status" value="1"/>
</dbReference>